<dbReference type="EMBL" id="JAHUTJ010000263">
    <property type="protein sequence ID" value="MED6263524.1"/>
    <property type="molecule type" value="Genomic_DNA"/>
</dbReference>
<feature type="region of interest" description="Disordered" evidence="1">
    <location>
        <begin position="1"/>
        <end position="22"/>
    </location>
</feature>
<dbReference type="Gene3D" id="2.130.10.10">
    <property type="entry name" value="YVTN repeat-like/Quinoprotein amine dehydrogenase"/>
    <property type="match status" value="1"/>
</dbReference>
<feature type="compositionally biased region" description="Polar residues" evidence="1">
    <location>
        <begin position="105"/>
        <end position="119"/>
    </location>
</feature>
<dbReference type="InterPro" id="IPR036322">
    <property type="entry name" value="WD40_repeat_dom_sf"/>
</dbReference>
<gene>
    <name evidence="2" type="ORF">CHARACLAT_005403</name>
</gene>
<evidence type="ECO:0008006" key="4">
    <source>
        <dbReference type="Google" id="ProtNLM"/>
    </source>
</evidence>
<reference evidence="2 3" key="1">
    <citation type="submission" date="2021-06" db="EMBL/GenBank/DDBJ databases">
        <authorList>
            <person name="Palmer J.M."/>
        </authorList>
    </citation>
    <scope>NUCLEOTIDE SEQUENCE [LARGE SCALE GENOMIC DNA]</scope>
    <source>
        <strain evidence="2 3">CL_MEX2019</strain>
        <tissue evidence="2">Muscle</tissue>
    </source>
</reference>
<sequence length="564" mass="62901">VPAAFSPGNLSTSSSASSTLGSPDNDEYILSFETIDKMRRVSSYSSLNSLIGVSFNSVYTQIWRVLLHLAADPFPEVSDLAMKVLNSIAYKATMNARPQRILDSGSLTQSAPASPTSKGTHIHQAGGSPPMPSTSSSSLTNDVPKPPAREQPAIRPPYTPTLGGQAPHSHQFPRTRKMFDKGPEQAAEDGEEPGGHRNYVSLALQTGLCDWSAKYFAQPVMKIPEEHDLESQVRMERQWRFLRNARVRRQSRVITQRGISRLDDQIFINRNPGVPSVVKFHPFNTCIAVADKDSICFWDWEKGERLDYFYNGNPRYTRITAMEYLNGHDCSLLLTATDDGALRVWKNFADQKNPEMVTAWQGLSDMLPTTRVPLFQWTLIPTPALQPVPVMLPHLPIHSNRVSHNSPTTSRDLWYSGQISSTPEALPPWSFLTTSVASAWVMNESNSPVSASNREGVTVMTGTQLRVTESIIEVENIVHSDSMSPASPGIWSKLSRRRELKTSLAEGSARRSQQTLTICFGLPSLSGFLLFQRIQLPSLRPKHDQDMRLTLQRHDYKVDHQPPA</sequence>
<dbReference type="InterPro" id="IPR015943">
    <property type="entry name" value="WD40/YVTN_repeat-like_dom_sf"/>
</dbReference>
<feature type="region of interest" description="Disordered" evidence="1">
    <location>
        <begin position="105"/>
        <end position="176"/>
    </location>
</feature>
<dbReference type="Proteomes" id="UP001352852">
    <property type="component" value="Unassembled WGS sequence"/>
</dbReference>
<evidence type="ECO:0000313" key="3">
    <source>
        <dbReference type="Proteomes" id="UP001352852"/>
    </source>
</evidence>
<evidence type="ECO:0000313" key="2">
    <source>
        <dbReference type="EMBL" id="MED6263524.1"/>
    </source>
</evidence>
<name>A0ABU7CLK4_9TELE</name>
<dbReference type="PANTHER" id="PTHR12848:SF16">
    <property type="entry name" value="REGULATORY-ASSOCIATED PROTEIN OF MTOR"/>
    <property type="match status" value="1"/>
</dbReference>
<evidence type="ECO:0000256" key="1">
    <source>
        <dbReference type="SAM" id="MobiDB-lite"/>
    </source>
</evidence>
<proteinExistence type="predicted"/>
<dbReference type="InterPro" id="IPR004083">
    <property type="entry name" value="Raptor"/>
</dbReference>
<protein>
    <recommendedName>
        <fullName evidence="4">Regulatory associated protein of MTOR complex 1</fullName>
    </recommendedName>
</protein>
<organism evidence="2 3">
    <name type="scientific">Characodon lateralis</name>
    <dbReference type="NCBI Taxonomy" id="208331"/>
    <lineage>
        <taxon>Eukaryota</taxon>
        <taxon>Metazoa</taxon>
        <taxon>Chordata</taxon>
        <taxon>Craniata</taxon>
        <taxon>Vertebrata</taxon>
        <taxon>Euteleostomi</taxon>
        <taxon>Actinopterygii</taxon>
        <taxon>Neopterygii</taxon>
        <taxon>Teleostei</taxon>
        <taxon>Neoteleostei</taxon>
        <taxon>Acanthomorphata</taxon>
        <taxon>Ovalentaria</taxon>
        <taxon>Atherinomorphae</taxon>
        <taxon>Cyprinodontiformes</taxon>
        <taxon>Goodeidae</taxon>
        <taxon>Characodon</taxon>
    </lineage>
</organism>
<accession>A0ABU7CLK4</accession>
<feature type="non-terminal residue" evidence="2">
    <location>
        <position position="1"/>
    </location>
</feature>
<dbReference type="PANTHER" id="PTHR12848">
    <property type="entry name" value="REGULATORY-ASSOCIATED PROTEIN OF MTOR"/>
    <property type="match status" value="1"/>
</dbReference>
<keyword evidence="3" id="KW-1185">Reference proteome</keyword>
<dbReference type="SUPFAM" id="SSF50978">
    <property type="entry name" value="WD40 repeat-like"/>
    <property type="match status" value="1"/>
</dbReference>
<comment type="caution">
    <text evidence="2">The sequence shown here is derived from an EMBL/GenBank/DDBJ whole genome shotgun (WGS) entry which is preliminary data.</text>
</comment>